<comment type="caution">
    <text evidence="7">The sequence shown here is derived from an EMBL/GenBank/DDBJ whole genome shotgun (WGS) entry which is preliminary data.</text>
</comment>
<feature type="non-terminal residue" evidence="7">
    <location>
        <position position="1"/>
    </location>
</feature>
<proteinExistence type="predicted"/>
<evidence type="ECO:0000313" key="8">
    <source>
        <dbReference type="Proteomes" id="UP000749559"/>
    </source>
</evidence>
<dbReference type="EMBL" id="CAIIXF020000003">
    <property type="protein sequence ID" value="CAH1780019.1"/>
    <property type="molecule type" value="Genomic_DNA"/>
</dbReference>
<accession>A0A8S4NI24</accession>
<evidence type="ECO:0000256" key="3">
    <source>
        <dbReference type="ARBA" id="ARBA00022771"/>
    </source>
</evidence>
<dbReference type="PANTHER" id="PTHR24379:SF127">
    <property type="entry name" value="BLOODY FINGERS-RELATED"/>
    <property type="match status" value="1"/>
</dbReference>
<evidence type="ECO:0000256" key="5">
    <source>
        <dbReference type="PROSITE-ProRule" id="PRU00042"/>
    </source>
</evidence>
<feature type="domain" description="C2H2-type" evidence="6">
    <location>
        <begin position="446"/>
        <end position="469"/>
    </location>
</feature>
<feature type="non-terminal residue" evidence="7">
    <location>
        <position position="504"/>
    </location>
</feature>
<dbReference type="PROSITE" id="PS50157">
    <property type="entry name" value="ZINC_FINGER_C2H2_2"/>
    <property type="match status" value="3"/>
</dbReference>
<dbReference type="GO" id="GO:0005634">
    <property type="term" value="C:nucleus"/>
    <property type="evidence" value="ECO:0007669"/>
    <property type="project" value="TreeGrafter"/>
</dbReference>
<gene>
    <name evidence="7" type="ORF">OFUS_LOCUS6767</name>
</gene>
<dbReference type="GO" id="GO:0000977">
    <property type="term" value="F:RNA polymerase II transcription regulatory region sequence-specific DNA binding"/>
    <property type="evidence" value="ECO:0007669"/>
    <property type="project" value="TreeGrafter"/>
</dbReference>
<keyword evidence="1" id="KW-0479">Metal-binding</keyword>
<dbReference type="GO" id="GO:0008270">
    <property type="term" value="F:zinc ion binding"/>
    <property type="evidence" value="ECO:0007669"/>
    <property type="project" value="UniProtKB-KW"/>
</dbReference>
<dbReference type="GO" id="GO:0000981">
    <property type="term" value="F:DNA-binding transcription factor activity, RNA polymerase II-specific"/>
    <property type="evidence" value="ECO:0007669"/>
    <property type="project" value="TreeGrafter"/>
</dbReference>
<dbReference type="PROSITE" id="PS00028">
    <property type="entry name" value="ZINC_FINGER_C2H2_1"/>
    <property type="match status" value="4"/>
</dbReference>
<dbReference type="InterPro" id="IPR036236">
    <property type="entry name" value="Znf_C2H2_sf"/>
</dbReference>
<dbReference type="Proteomes" id="UP000749559">
    <property type="component" value="Unassembled WGS sequence"/>
</dbReference>
<keyword evidence="8" id="KW-1185">Reference proteome</keyword>
<dbReference type="PANTHER" id="PTHR24379">
    <property type="entry name" value="KRAB AND ZINC FINGER DOMAIN-CONTAINING"/>
    <property type="match status" value="1"/>
</dbReference>
<dbReference type="Gene3D" id="3.30.160.60">
    <property type="entry name" value="Classic Zinc Finger"/>
    <property type="match status" value="1"/>
</dbReference>
<feature type="domain" description="C2H2-type" evidence="6">
    <location>
        <begin position="419"/>
        <end position="442"/>
    </location>
</feature>
<keyword evidence="2" id="KW-0677">Repeat</keyword>
<keyword evidence="4" id="KW-0862">Zinc</keyword>
<dbReference type="InterPro" id="IPR013087">
    <property type="entry name" value="Znf_C2H2_type"/>
</dbReference>
<evidence type="ECO:0000313" key="7">
    <source>
        <dbReference type="EMBL" id="CAH1780019.1"/>
    </source>
</evidence>
<dbReference type="Pfam" id="PF13894">
    <property type="entry name" value="zf-C2H2_4"/>
    <property type="match status" value="1"/>
</dbReference>
<evidence type="ECO:0000259" key="6">
    <source>
        <dbReference type="PROSITE" id="PS50157"/>
    </source>
</evidence>
<keyword evidence="3 5" id="KW-0863">Zinc-finger</keyword>
<dbReference type="OrthoDB" id="6065398at2759"/>
<protein>
    <recommendedName>
        <fullName evidence="6">C2H2-type domain-containing protein</fullName>
    </recommendedName>
</protein>
<dbReference type="SMART" id="SM00355">
    <property type="entry name" value="ZnF_C2H2"/>
    <property type="match status" value="6"/>
</dbReference>
<sequence length="504" mass="57658">PVTSSGDTCSVCGKISENAKFLPSKPKKRSSCVSALDTPVVNIKEEHNYANEESLLFHHSQPEGDSNKRFQQTSKKIIVIGNNVNLAKQTVSQTLASSVNVKSSAINGTEIARTKNTVEPMSKNVPSKIEKSSPNPEDIAFIPHELWDINNLLIPTSTSNMENKMEIMSQSGDLNSHSKSQEQYGVMQGVPVLSGVLSEEDQRDSLCNIMKEDGKLRPCSKRYESSLTGKDLMQYILLNEQDKKDFRDLHIALKLQDNDNVTQLDSVSRETNVFKDDREVRDIHTDNVDVKSHPDDELLSNAQSQANSKAPDTELYRVYYFEQKPSGPFDKGREQTIHGRKTLCKVCNKNFRTMVTFRNHKQTYKHFKCDICTSSYFKEIDLMTHLMTSHKINVKCGLCNKKLKSVFRMRNHLKRYLHFKCNLCKNRFETNMQLATHSMKHSLKPYSCKHCSQPFTCGDDLIAHFNSAHRFNCKQCSQVFTSRQDLRTHVQSRHEEKQLVCRYC</sequence>
<dbReference type="SUPFAM" id="SSF57667">
    <property type="entry name" value="beta-beta-alpha zinc fingers"/>
    <property type="match status" value="2"/>
</dbReference>
<evidence type="ECO:0000256" key="4">
    <source>
        <dbReference type="ARBA" id="ARBA00022833"/>
    </source>
</evidence>
<feature type="domain" description="C2H2-type" evidence="6">
    <location>
        <begin position="471"/>
        <end position="499"/>
    </location>
</feature>
<organism evidence="7 8">
    <name type="scientific">Owenia fusiformis</name>
    <name type="common">Polychaete worm</name>
    <dbReference type="NCBI Taxonomy" id="6347"/>
    <lineage>
        <taxon>Eukaryota</taxon>
        <taxon>Metazoa</taxon>
        <taxon>Spiralia</taxon>
        <taxon>Lophotrochozoa</taxon>
        <taxon>Annelida</taxon>
        <taxon>Polychaeta</taxon>
        <taxon>Sedentaria</taxon>
        <taxon>Canalipalpata</taxon>
        <taxon>Sabellida</taxon>
        <taxon>Oweniida</taxon>
        <taxon>Oweniidae</taxon>
        <taxon>Owenia</taxon>
    </lineage>
</organism>
<evidence type="ECO:0000256" key="2">
    <source>
        <dbReference type="ARBA" id="ARBA00022737"/>
    </source>
</evidence>
<reference evidence="7" key="1">
    <citation type="submission" date="2022-03" db="EMBL/GenBank/DDBJ databases">
        <authorList>
            <person name="Martin C."/>
        </authorList>
    </citation>
    <scope>NUCLEOTIDE SEQUENCE</scope>
</reference>
<dbReference type="AlphaFoldDB" id="A0A8S4NI24"/>
<evidence type="ECO:0000256" key="1">
    <source>
        <dbReference type="ARBA" id="ARBA00022723"/>
    </source>
</evidence>
<name>A0A8S4NI24_OWEFU</name>